<dbReference type="Proteomes" id="UP001589789">
    <property type="component" value="Unassembled WGS sequence"/>
</dbReference>
<evidence type="ECO:0000313" key="1">
    <source>
        <dbReference type="EMBL" id="MFC0384222.1"/>
    </source>
</evidence>
<accession>A0ABV6IKW2</accession>
<dbReference type="PANTHER" id="PTHR42941:SF1">
    <property type="entry name" value="SLL1037 PROTEIN"/>
    <property type="match status" value="1"/>
</dbReference>
<protein>
    <submittedName>
        <fullName evidence="1">TAXI family TRAP transporter solute-binding subunit</fullName>
    </submittedName>
</protein>
<reference evidence="1 2" key="1">
    <citation type="submission" date="2024-09" db="EMBL/GenBank/DDBJ databases">
        <authorList>
            <person name="Sun Q."/>
            <person name="Mori K."/>
        </authorList>
    </citation>
    <scope>NUCLEOTIDE SEQUENCE [LARGE SCALE GENOMIC DNA]</scope>
    <source>
        <strain evidence="1 2">CCM 7468</strain>
    </source>
</reference>
<gene>
    <name evidence="1" type="ORF">ACFFIC_01505</name>
</gene>
<name>A0ABV6IKW2_9PROT</name>
<sequence>MEDEASPIRPRVLLLACAAAVAVFAASATVAWRQFQMLGSITQLDPSPAAASPSPFQPPERAEAPVAGFAPAATAAGIVAPEPGGAPTLVSWPHEPRGSEAAPAGPMQRALLEFLGGGAAFPSLDDPPAPAFLPEALSLPGLMPLPEPAPASPLPFSTDLAMAPEPEITLAEDMGIPAGVPPLVPAQAPPDELPDEPLPRSPGGEEAMVVAGPPSAPLPSADLAILPVADASADDQPRPPAPLPAAAAAPVRAPARPRARICAGSPTGNYTFAAREIAAHAGALGELEVITTAGSGDNLRRLADGECEMGFSQADVLALRAIEHPQQVAGLDPFKRVYGEYAHILCPLASGWTNAGAFDGRTRLIVGGDGSGTAETWRALIRAAPALAAVQRVNDPVNLVAVNRVKDSRDTCMLWISGLNSGDMQGANRMSANTPDGRRAMRLVSVTVPELRGMRLADGQPIYRFEQITARSGSYENLLDTRVAVNAEGRRFVQGGSVTVPVVDAVLVVRRDFLAALPGRGSEIVSAVEDAGPAIWARVSPRR</sequence>
<organism evidence="1 2">
    <name type="scientific">Muricoccus vinaceus</name>
    <dbReference type="NCBI Taxonomy" id="424704"/>
    <lineage>
        <taxon>Bacteria</taxon>
        <taxon>Pseudomonadati</taxon>
        <taxon>Pseudomonadota</taxon>
        <taxon>Alphaproteobacteria</taxon>
        <taxon>Acetobacterales</taxon>
        <taxon>Roseomonadaceae</taxon>
        <taxon>Muricoccus</taxon>
    </lineage>
</organism>
<keyword evidence="2" id="KW-1185">Reference proteome</keyword>
<dbReference type="InterPro" id="IPR011852">
    <property type="entry name" value="TRAP_TAXI"/>
</dbReference>
<dbReference type="RefSeq" id="WP_377048245.1">
    <property type="nucleotide sequence ID" value="NZ_JBHLVZ010000001.1"/>
</dbReference>
<dbReference type="PANTHER" id="PTHR42941">
    <property type="entry name" value="SLL1037 PROTEIN"/>
    <property type="match status" value="1"/>
</dbReference>
<evidence type="ECO:0000313" key="2">
    <source>
        <dbReference type="Proteomes" id="UP001589789"/>
    </source>
</evidence>
<proteinExistence type="predicted"/>
<dbReference type="Pfam" id="PF16868">
    <property type="entry name" value="NMT1_3"/>
    <property type="match status" value="1"/>
</dbReference>
<dbReference type="EMBL" id="JBHLVZ010000001">
    <property type="protein sequence ID" value="MFC0384222.1"/>
    <property type="molecule type" value="Genomic_DNA"/>
</dbReference>
<dbReference type="SUPFAM" id="SSF53850">
    <property type="entry name" value="Periplasmic binding protein-like II"/>
    <property type="match status" value="1"/>
</dbReference>
<dbReference type="Gene3D" id="3.40.190.10">
    <property type="entry name" value="Periplasmic binding protein-like II"/>
    <property type="match status" value="1"/>
</dbReference>
<comment type="caution">
    <text evidence="1">The sequence shown here is derived from an EMBL/GenBank/DDBJ whole genome shotgun (WGS) entry which is preliminary data.</text>
</comment>